<proteinExistence type="predicted"/>
<dbReference type="Proteomes" id="UP000031036">
    <property type="component" value="Unassembled WGS sequence"/>
</dbReference>
<protein>
    <submittedName>
        <fullName evidence="1">Uncharacterized protein</fullName>
    </submittedName>
</protein>
<accession>A0A0B2VBW2</accession>
<comment type="caution">
    <text evidence="1">The sequence shown here is derived from an EMBL/GenBank/DDBJ whole genome shotgun (WGS) entry which is preliminary data.</text>
</comment>
<gene>
    <name evidence="1" type="ORF">Tcan_15616</name>
</gene>
<dbReference type="EMBL" id="JPKZ01001612">
    <property type="protein sequence ID" value="KHN81001.1"/>
    <property type="molecule type" value="Genomic_DNA"/>
</dbReference>
<sequence length="138" mass="15896">MVQYCGQLLAKVTGSTSNRFHGASRNQVQRHTYCYIINLHLRIQCLSQDSKQHNQSFASSLEDYNADSSSEMTMPHQKRFKFLNPIKDSNHVSSMTQNTQPIRWSSPHFLRIGLHLTEQPIQVCGSEQSQNPFPIYKI</sequence>
<evidence type="ECO:0000313" key="2">
    <source>
        <dbReference type="Proteomes" id="UP000031036"/>
    </source>
</evidence>
<name>A0A0B2VBW2_TOXCA</name>
<organism evidence="1 2">
    <name type="scientific">Toxocara canis</name>
    <name type="common">Canine roundworm</name>
    <dbReference type="NCBI Taxonomy" id="6265"/>
    <lineage>
        <taxon>Eukaryota</taxon>
        <taxon>Metazoa</taxon>
        <taxon>Ecdysozoa</taxon>
        <taxon>Nematoda</taxon>
        <taxon>Chromadorea</taxon>
        <taxon>Rhabditida</taxon>
        <taxon>Spirurina</taxon>
        <taxon>Ascaridomorpha</taxon>
        <taxon>Ascaridoidea</taxon>
        <taxon>Toxocaridae</taxon>
        <taxon>Toxocara</taxon>
    </lineage>
</organism>
<evidence type="ECO:0000313" key="1">
    <source>
        <dbReference type="EMBL" id="KHN81001.1"/>
    </source>
</evidence>
<keyword evidence="2" id="KW-1185">Reference proteome</keyword>
<reference evidence="1 2" key="1">
    <citation type="submission" date="2014-11" db="EMBL/GenBank/DDBJ databases">
        <title>Genetic blueprint of the zoonotic pathogen Toxocara canis.</title>
        <authorList>
            <person name="Zhu X.-Q."/>
            <person name="Korhonen P.K."/>
            <person name="Cai H."/>
            <person name="Young N.D."/>
            <person name="Nejsum P."/>
            <person name="von Samson-Himmelstjerna G."/>
            <person name="Boag P.R."/>
            <person name="Tan P."/>
            <person name="Li Q."/>
            <person name="Min J."/>
            <person name="Yang Y."/>
            <person name="Wang X."/>
            <person name="Fang X."/>
            <person name="Hall R.S."/>
            <person name="Hofmann A."/>
            <person name="Sternberg P.W."/>
            <person name="Jex A.R."/>
            <person name="Gasser R.B."/>
        </authorList>
    </citation>
    <scope>NUCLEOTIDE SEQUENCE [LARGE SCALE GENOMIC DNA]</scope>
    <source>
        <strain evidence="1">PN_DK_2014</strain>
    </source>
</reference>
<dbReference type="AlphaFoldDB" id="A0A0B2VBW2"/>